<sequence>MRQSRYRHGNQTTQFLREAERKTSPPRTKTATEK</sequence>
<keyword evidence="3" id="KW-1185">Reference proteome</keyword>
<protein>
    <submittedName>
        <fullName evidence="2">Uncharacterized protein</fullName>
    </submittedName>
</protein>
<gene>
    <name evidence="2" type="ORF">GBAR_LOCUS23309</name>
</gene>
<comment type="caution">
    <text evidence="2">The sequence shown here is derived from an EMBL/GenBank/DDBJ whole genome shotgun (WGS) entry which is preliminary data.</text>
</comment>
<name>A0AA35T654_GEOBA</name>
<evidence type="ECO:0000313" key="3">
    <source>
        <dbReference type="Proteomes" id="UP001174909"/>
    </source>
</evidence>
<accession>A0AA35T654</accession>
<organism evidence="2 3">
    <name type="scientific">Geodia barretti</name>
    <name type="common">Barrett's horny sponge</name>
    <dbReference type="NCBI Taxonomy" id="519541"/>
    <lineage>
        <taxon>Eukaryota</taxon>
        <taxon>Metazoa</taxon>
        <taxon>Porifera</taxon>
        <taxon>Demospongiae</taxon>
        <taxon>Heteroscleromorpha</taxon>
        <taxon>Tetractinellida</taxon>
        <taxon>Astrophorina</taxon>
        <taxon>Geodiidae</taxon>
        <taxon>Geodia</taxon>
    </lineage>
</organism>
<feature type="region of interest" description="Disordered" evidence="1">
    <location>
        <begin position="1"/>
        <end position="34"/>
    </location>
</feature>
<reference evidence="2" key="1">
    <citation type="submission" date="2023-03" db="EMBL/GenBank/DDBJ databases">
        <authorList>
            <person name="Steffen K."/>
            <person name="Cardenas P."/>
        </authorList>
    </citation>
    <scope>NUCLEOTIDE SEQUENCE</scope>
</reference>
<feature type="compositionally biased region" description="Polar residues" evidence="1">
    <location>
        <begin position="25"/>
        <end position="34"/>
    </location>
</feature>
<proteinExistence type="predicted"/>
<dbReference type="Proteomes" id="UP001174909">
    <property type="component" value="Unassembled WGS sequence"/>
</dbReference>
<dbReference type="AlphaFoldDB" id="A0AA35T654"/>
<evidence type="ECO:0000256" key="1">
    <source>
        <dbReference type="SAM" id="MobiDB-lite"/>
    </source>
</evidence>
<evidence type="ECO:0000313" key="2">
    <source>
        <dbReference type="EMBL" id="CAI8041984.1"/>
    </source>
</evidence>
<dbReference type="EMBL" id="CASHTH010003231">
    <property type="protein sequence ID" value="CAI8041984.1"/>
    <property type="molecule type" value="Genomic_DNA"/>
</dbReference>